<dbReference type="InterPro" id="IPR052728">
    <property type="entry name" value="O2_lipid_transport_reg"/>
</dbReference>
<evidence type="ECO:0000313" key="4">
    <source>
        <dbReference type="Proteomes" id="UP001314205"/>
    </source>
</evidence>
<sequence>MIIHVVTFKNCNFIYEQTSRHPFSKLIYNGPVIVQAFFMLSSFLLAYNLIDSEKDPKKGLSLRSLPRLLLNRIARITPLNVFMIGFTATWWRHMSDGPLWKPLVEAECARCRDKWWAHFLYINNFIEKDEKCLIQTWFLAVDMQLYVFTGFLTLILGRSPRRAIKVLSFLLVCAIVANFIIAYYWNLKAMLFLTYPK</sequence>
<feature type="domain" description="Acyltransferase 3" evidence="2">
    <location>
        <begin position="19"/>
        <end position="191"/>
    </location>
</feature>
<name>A0AAV1L7N6_9NEOP</name>
<keyword evidence="1" id="KW-1133">Transmembrane helix</keyword>
<dbReference type="EMBL" id="CAVLGL010000085">
    <property type="protein sequence ID" value="CAK1590079.1"/>
    <property type="molecule type" value="Genomic_DNA"/>
</dbReference>
<dbReference type="Pfam" id="PF01757">
    <property type="entry name" value="Acyl_transf_3"/>
    <property type="match status" value="1"/>
</dbReference>
<protein>
    <recommendedName>
        <fullName evidence="2">Acyltransferase 3 domain-containing protein</fullName>
    </recommendedName>
</protein>
<keyword evidence="4" id="KW-1185">Reference proteome</keyword>
<dbReference type="Proteomes" id="UP001314205">
    <property type="component" value="Unassembled WGS sequence"/>
</dbReference>
<comment type="caution">
    <text evidence="3">The sequence shown here is derived from an EMBL/GenBank/DDBJ whole genome shotgun (WGS) entry which is preliminary data.</text>
</comment>
<evidence type="ECO:0000313" key="3">
    <source>
        <dbReference type="EMBL" id="CAK1590079.1"/>
    </source>
</evidence>
<dbReference type="AlphaFoldDB" id="A0AAV1L7N6"/>
<feature type="transmembrane region" description="Helical" evidence="1">
    <location>
        <begin position="163"/>
        <end position="185"/>
    </location>
</feature>
<evidence type="ECO:0000256" key="1">
    <source>
        <dbReference type="SAM" id="Phobius"/>
    </source>
</evidence>
<proteinExistence type="predicted"/>
<gene>
    <name evidence="3" type="ORF">PARMNEM_LOCUS10495</name>
</gene>
<organism evidence="3 4">
    <name type="scientific">Parnassius mnemosyne</name>
    <name type="common">clouded apollo</name>
    <dbReference type="NCBI Taxonomy" id="213953"/>
    <lineage>
        <taxon>Eukaryota</taxon>
        <taxon>Metazoa</taxon>
        <taxon>Ecdysozoa</taxon>
        <taxon>Arthropoda</taxon>
        <taxon>Hexapoda</taxon>
        <taxon>Insecta</taxon>
        <taxon>Pterygota</taxon>
        <taxon>Neoptera</taxon>
        <taxon>Endopterygota</taxon>
        <taxon>Lepidoptera</taxon>
        <taxon>Glossata</taxon>
        <taxon>Ditrysia</taxon>
        <taxon>Papilionoidea</taxon>
        <taxon>Papilionidae</taxon>
        <taxon>Parnassiinae</taxon>
        <taxon>Parnassini</taxon>
        <taxon>Parnassius</taxon>
        <taxon>Driopa</taxon>
    </lineage>
</organism>
<dbReference type="GO" id="GO:0016747">
    <property type="term" value="F:acyltransferase activity, transferring groups other than amino-acyl groups"/>
    <property type="evidence" value="ECO:0007669"/>
    <property type="project" value="InterPro"/>
</dbReference>
<dbReference type="PANTHER" id="PTHR11161:SF22">
    <property type="entry name" value="ACYLTRANSFERASE 3 DOMAIN-CONTAINING PROTEIN-RELATED"/>
    <property type="match status" value="1"/>
</dbReference>
<keyword evidence="1" id="KW-0812">Transmembrane</keyword>
<keyword evidence="1" id="KW-0472">Membrane</keyword>
<dbReference type="InterPro" id="IPR002656">
    <property type="entry name" value="Acyl_transf_3_dom"/>
</dbReference>
<accession>A0AAV1L7N6</accession>
<reference evidence="3 4" key="1">
    <citation type="submission" date="2023-11" db="EMBL/GenBank/DDBJ databases">
        <authorList>
            <person name="Hedman E."/>
            <person name="Englund M."/>
            <person name="Stromberg M."/>
            <person name="Nyberg Akerstrom W."/>
            <person name="Nylinder S."/>
            <person name="Jareborg N."/>
            <person name="Kallberg Y."/>
            <person name="Kronander E."/>
        </authorList>
    </citation>
    <scope>NUCLEOTIDE SEQUENCE [LARGE SCALE GENOMIC DNA]</scope>
</reference>
<feature type="transmembrane region" description="Helical" evidence="1">
    <location>
        <begin position="69"/>
        <end position="91"/>
    </location>
</feature>
<feature type="transmembrane region" description="Helical" evidence="1">
    <location>
        <begin position="26"/>
        <end position="49"/>
    </location>
</feature>
<dbReference type="PANTHER" id="PTHR11161">
    <property type="entry name" value="O-ACYLTRANSFERASE"/>
    <property type="match status" value="1"/>
</dbReference>
<evidence type="ECO:0000259" key="2">
    <source>
        <dbReference type="Pfam" id="PF01757"/>
    </source>
</evidence>
<feature type="transmembrane region" description="Helical" evidence="1">
    <location>
        <begin position="137"/>
        <end position="156"/>
    </location>
</feature>